<protein>
    <recommendedName>
        <fullName evidence="4">Prepilin-type cleavage/methylation domain-containing protein</fullName>
    </recommendedName>
</protein>
<accession>A0A430AGK8</accession>
<keyword evidence="1" id="KW-1133">Transmembrane helix</keyword>
<dbReference type="AlphaFoldDB" id="A0A430AGK8"/>
<name>A0A430AGK8_9ENTE</name>
<gene>
    <name evidence="2" type="ORF">CBF30_07095</name>
</gene>
<dbReference type="OrthoDB" id="2199641at2"/>
<evidence type="ECO:0000313" key="3">
    <source>
        <dbReference type="Proteomes" id="UP000288669"/>
    </source>
</evidence>
<comment type="caution">
    <text evidence="2">The sequence shown here is derived from an EMBL/GenBank/DDBJ whole genome shotgun (WGS) entry which is preliminary data.</text>
</comment>
<keyword evidence="1" id="KW-0472">Membrane</keyword>
<proteinExistence type="predicted"/>
<evidence type="ECO:0000313" key="2">
    <source>
        <dbReference type="EMBL" id="RSU07018.1"/>
    </source>
</evidence>
<dbReference type="NCBIfam" id="NF040982">
    <property type="entry name" value="ComGD"/>
    <property type="match status" value="1"/>
</dbReference>
<organism evidence="2 3">
    <name type="scientific">Vagococcus entomophilus</name>
    <dbReference type="NCBI Taxonomy" id="1160095"/>
    <lineage>
        <taxon>Bacteria</taxon>
        <taxon>Bacillati</taxon>
        <taxon>Bacillota</taxon>
        <taxon>Bacilli</taxon>
        <taxon>Lactobacillales</taxon>
        <taxon>Enterococcaceae</taxon>
        <taxon>Vagococcus</taxon>
    </lineage>
</organism>
<feature type="transmembrane region" description="Helical" evidence="1">
    <location>
        <begin position="12"/>
        <end position="32"/>
    </location>
</feature>
<keyword evidence="3" id="KW-1185">Reference proteome</keyword>
<reference evidence="2 3" key="1">
    <citation type="submission" date="2017-05" db="EMBL/GenBank/DDBJ databases">
        <title>Vagococcus spp. assemblies.</title>
        <authorList>
            <person name="Gulvik C.A."/>
        </authorList>
    </citation>
    <scope>NUCLEOTIDE SEQUENCE [LARGE SCALE GENOMIC DNA]</scope>
    <source>
        <strain evidence="2 3">DSM 24756</strain>
    </source>
</reference>
<keyword evidence="1" id="KW-0812">Transmembrane</keyword>
<dbReference type="Proteomes" id="UP000288669">
    <property type="component" value="Unassembled WGS sequence"/>
</dbReference>
<sequence length="157" mass="18411">MTKYHVDKHLGSTFFEMLLVLGIVAICFSFSFSQASRWQEKLENQFFLYEFEKVLYQLQQTALFTNQTTKISLNQQFQKIEYETVDYNGNIVTIKLKIPSKLIVQDTQTIQFKKGNGNTGKMKKMSFICLSVNKKYSYQFQMGSGRFEKKEESNSKK</sequence>
<dbReference type="RefSeq" id="WP_126824329.1">
    <property type="nucleotide sequence ID" value="NZ_JBHLWU010000002.1"/>
</dbReference>
<dbReference type="EMBL" id="NGJZ01000002">
    <property type="protein sequence ID" value="RSU07018.1"/>
    <property type="molecule type" value="Genomic_DNA"/>
</dbReference>
<evidence type="ECO:0008006" key="4">
    <source>
        <dbReference type="Google" id="ProtNLM"/>
    </source>
</evidence>
<dbReference type="InterPro" id="IPR016785">
    <property type="entry name" value="ComGD"/>
</dbReference>
<evidence type="ECO:0000256" key="1">
    <source>
        <dbReference type="SAM" id="Phobius"/>
    </source>
</evidence>